<evidence type="ECO:0000313" key="1">
    <source>
        <dbReference type="EMBL" id="EMO53922.1"/>
    </source>
</evidence>
<dbReference type="EMBL" id="AKWD02000033">
    <property type="protein sequence ID" value="EMO53922.1"/>
    <property type="molecule type" value="Genomic_DNA"/>
</dbReference>
<sequence length="86" mass="9808">MPRVPRAVTVEKLPDFESLPEWVGPICEAVFPMIGDMGWSIFPLRDGLIFVYELTDSDEPKIIIPNRPFVTALIDAHIKITEEKQK</sequence>
<proteinExistence type="predicted"/>
<protein>
    <submittedName>
        <fullName evidence="1">Uncharacterized protein</fullName>
    </submittedName>
</protein>
<organism evidence="1 2">
    <name type="scientific">Leptospira noguchii</name>
    <dbReference type="NCBI Taxonomy" id="28182"/>
    <lineage>
        <taxon>Bacteria</taxon>
        <taxon>Pseudomonadati</taxon>
        <taxon>Spirochaetota</taxon>
        <taxon>Spirochaetia</taxon>
        <taxon>Leptospirales</taxon>
        <taxon>Leptospiraceae</taxon>
        <taxon>Leptospira</taxon>
    </lineage>
</organism>
<dbReference type="AlphaFoldDB" id="M6V923"/>
<reference evidence="1 2" key="1">
    <citation type="submission" date="2013-01" db="EMBL/GenBank/DDBJ databases">
        <authorList>
            <person name="Harkins D.M."/>
            <person name="Durkin A.S."/>
            <person name="Brinkac L.M."/>
            <person name="Haft D.H."/>
            <person name="Selengut J.D."/>
            <person name="Sanka R."/>
            <person name="DePew J."/>
            <person name="Purushe J."/>
            <person name="Matthias M.A."/>
            <person name="Vinetz J.M."/>
            <person name="Sutton G.G."/>
            <person name="Nierman W.C."/>
            <person name="Fouts D.E."/>
        </authorList>
    </citation>
    <scope>NUCLEOTIDE SEQUENCE [LARGE SCALE GENOMIC DNA]</scope>
    <source>
        <strain evidence="1 2">HAI1536</strain>
    </source>
</reference>
<gene>
    <name evidence="1" type="ORF">LEP1GSC172_3307</name>
</gene>
<accession>M6V923</accession>
<comment type="caution">
    <text evidence="1">The sequence shown here is derived from an EMBL/GenBank/DDBJ whole genome shotgun (WGS) entry which is preliminary data.</text>
</comment>
<dbReference type="Proteomes" id="UP000012112">
    <property type="component" value="Unassembled WGS sequence"/>
</dbReference>
<evidence type="ECO:0000313" key="2">
    <source>
        <dbReference type="Proteomes" id="UP000012112"/>
    </source>
</evidence>
<name>M6V923_9LEPT</name>
<dbReference type="RefSeq" id="WP_002178221.1">
    <property type="nucleotide sequence ID" value="NZ_AKWD02000033.1"/>
</dbReference>